<evidence type="ECO:0000256" key="3">
    <source>
        <dbReference type="ARBA" id="ARBA00006347"/>
    </source>
</evidence>
<evidence type="ECO:0000313" key="10">
    <source>
        <dbReference type="Proteomes" id="UP001303473"/>
    </source>
</evidence>
<dbReference type="InterPro" id="IPR036249">
    <property type="entry name" value="Thioredoxin-like_sf"/>
</dbReference>
<keyword evidence="5" id="KW-0256">Endoplasmic reticulum</keyword>
<dbReference type="CDD" id="cd02961">
    <property type="entry name" value="PDI_a_family"/>
    <property type="match status" value="1"/>
</dbReference>
<dbReference type="AlphaFoldDB" id="A0AAN6MZ74"/>
<protein>
    <recommendedName>
        <fullName evidence="4">protein disulfide-isomerase</fullName>
        <ecNumber evidence="4">5.3.4.1</ecNumber>
    </recommendedName>
</protein>
<keyword evidence="7" id="KW-0676">Redox-active center</keyword>
<sequence length="420" mass="46686">MQLHRAALCLIALFQFGHAWDHVSPNQLEQTLADNEYLLVALLIIASPKSASLEPEWLAATADNDQHRLVSIDCTANPDTCHSLPSVQLFQDQPFQDGKSVAVYQGPRRAEALTHFISRHKRPLFTALKSSQDLSASKVVDETVFILFGDRLDDHDTDNGPTNSSDKDAQRIRVAAAFSILAPRYRDEFNLGFVSDAALAEQAGIKDFPAVVCYKPIDGDTVLYEFPSGSGDDDEDEDENLVKGLDDWIKEASRPVIFELSTVNHQRLLDRGWPIIYISSPSEPERQKLRKTLYKFARSYYDSLATVLVDPLDFPDLPPRLGLTDPETGKATYPCGAVHQLSKDRVYPYPADLPINSQFLQQWGLDVNQGRIKPWTPPGITTTSYDDLGGPTKVATGRVSMRSNIPGLKVRVGGLDHNEL</sequence>
<evidence type="ECO:0000256" key="4">
    <source>
        <dbReference type="ARBA" id="ARBA00012723"/>
    </source>
</evidence>
<dbReference type="PANTHER" id="PTHR18929:SF132">
    <property type="entry name" value="PROTEIN DISULFIDE-ISOMERASE A3"/>
    <property type="match status" value="1"/>
</dbReference>
<organism evidence="9 10">
    <name type="scientific">Diplogelasinospora grovesii</name>
    <dbReference type="NCBI Taxonomy" id="303347"/>
    <lineage>
        <taxon>Eukaryota</taxon>
        <taxon>Fungi</taxon>
        <taxon>Dikarya</taxon>
        <taxon>Ascomycota</taxon>
        <taxon>Pezizomycotina</taxon>
        <taxon>Sordariomycetes</taxon>
        <taxon>Sordariomycetidae</taxon>
        <taxon>Sordariales</taxon>
        <taxon>Diplogelasinosporaceae</taxon>
        <taxon>Diplogelasinospora</taxon>
    </lineage>
</organism>
<evidence type="ECO:0000256" key="2">
    <source>
        <dbReference type="ARBA" id="ARBA00004319"/>
    </source>
</evidence>
<feature type="signal peptide" evidence="8">
    <location>
        <begin position="1"/>
        <end position="19"/>
    </location>
</feature>
<keyword evidence="8" id="KW-0732">Signal</keyword>
<keyword evidence="6" id="KW-0413">Isomerase</keyword>
<dbReference type="GO" id="GO:0034976">
    <property type="term" value="P:response to endoplasmic reticulum stress"/>
    <property type="evidence" value="ECO:0007669"/>
    <property type="project" value="TreeGrafter"/>
</dbReference>
<name>A0AAN6MZ74_9PEZI</name>
<keyword evidence="10" id="KW-1185">Reference proteome</keyword>
<dbReference type="GO" id="GO:0005788">
    <property type="term" value="C:endoplasmic reticulum lumen"/>
    <property type="evidence" value="ECO:0007669"/>
    <property type="project" value="UniProtKB-SubCell"/>
</dbReference>
<evidence type="ECO:0000256" key="7">
    <source>
        <dbReference type="ARBA" id="ARBA00023284"/>
    </source>
</evidence>
<comment type="catalytic activity">
    <reaction evidence="1">
        <text>Catalyzes the rearrangement of -S-S- bonds in proteins.</text>
        <dbReference type="EC" id="5.3.4.1"/>
    </reaction>
</comment>
<feature type="chain" id="PRO_5042869041" description="protein disulfide-isomerase" evidence="8">
    <location>
        <begin position="20"/>
        <end position="420"/>
    </location>
</feature>
<proteinExistence type="inferred from homology"/>
<evidence type="ECO:0000313" key="9">
    <source>
        <dbReference type="EMBL" id="KAK3934928.1"/>
    </source>
</evidence>
<comment type="caution">
    <text evidence="9">The sequence shown here is derived from an EMBL/GenBank/DDBJ whole genome shotgun (WGS) entry which is preliminary data.</text>
</comment>
<comment type="similarity">
    <text evidence="3">Belongs to the protein disulfide isomerase family.</text>
</comment>
<comment type="subcellular location">
    <subcellularLocation>
        <location evidence="2">Endoplasmic reticulum lumen</location>
    </subcellularLocation>
</comment>
<dbReference type="Pfam" id="PF13848">
    <property type="entry name" value="Thioredoxin_6"/>
    <property type="match status" value="1"/>
</dbReference>
<gene>
    <name evidence="9" type="ORF">QBC46DRAFT_425356</name>
</gene>
<accession>A0AAN6MZ74</accession>
<evidence type="ECO:0000256" key="1">
    <source>
        <dbReference type="ARBA" id="ARBA00001182"/>
    </source>
</evidence>
<dbReference type="GO" id="GO:0006457">
    <property type="term" value="P:protein folding"/>
    <property type="evidence" value="ECO:0007669"/>
    <property type="project" value="TreeGrafter"/>
</dbReference>
<dbReference type="EC" id="5.3.4.1" evidence="4"/>
<evidence type="ECO:0000256" key="6">
    <source>
        <dbReference type="ARBA" id="ARBA00023235"/>
    </source>
</evidence>
<dbReference type="GO" id="GO:0003756">
    <property type="term" value="F:protein disulfide isomerase activity"/>
    <property type="evidence" value="ECO:0007669"/>
    <property type="project" value="UniProtKB-EC"/>
</dbReference>
<reference evidence="10" key="1">
    <citation type="journal article" date="2023" name="Mol. Phylogenet. Evol.">
        <title>Genome-scale phylogeny and comparative genomics of the fungal order Sordariales.</title>
        <authorList>
            <person name="Hensen N."/>
            <person name="Bonometti L."/>
            <person name="Westerberg I."/>
            <person name="Brannstrom I.O."/>
            <person name="Guillou S."/>
            <person name="Cros-Aarteil S."/>
            <person name="Calhoun S."/>
            <person name="Haridas S."/>
            <person name="Kuo A."/>
            <person name="Mondo S."/>
            <person name="Pangilinan J."/>
            <person name="Riley R."/>
            <person name="LaButti K."/>
            <person name="Andreopoulos B."/>
            <person name="Lipzen A."/>
            <person name="Chen C."/>
            <person name="Yan M."/>
            <person name="Daum C."/>
            <person name="Ng V."/>
            <person name="Clum A."/>
            <person name="Steindorff A."/>
            <person name="Ohm R.A."/>
            <person name="Martin F."/>
            <person name="Silar P."/>
            <person name="Natvig D.O."/>
            <person name="Lalanne C."/>
            <person name="Gautier V."/>
            <person name="Ament-Velasquez S.L."/>
            <person name="Kruys A."/>
            <person name="Hutchinson M.I."/>
            <person name="Powell A.J."/>
            <person name="Barry K."/>
            <person name="Miller A.N."/>
            <person name="Grigoriev I.V."/>
            <person name="Debuchy R."/>
            <person name="Gladieux P."/>
            <person name="Hiltunen Thoren M."/>
            <person name="Johannesson H."/>
        </authorList>
    </citation>
    <scope>NUCLEOTIDE SEQUENCE [LARGE SCALE GENOMIC DNA]</scope>
    <source>
        <strain evidence="10">CBS 340.73</strain>
    </source>
</reference>
<evidence type="ECO:0000256" key="5">
    <source>
        <dbReference type="ARBA" id="ARBA00022824"/>
    </source>
</evidence>
<dbReference type="Proteomes" id="UP001303473">
    <property type="component" value="Unassembled WGS sequence"/>
</dbReference>
<dbReference type="SUPFAM" id="SSF52833">
    <property type="entry name" value="Thioredoxin-like"/>
    <property type="match status" value="2"/>
</dbReference>
<dbReference type="EMBL" id="MU853951">
    <property type="protein sequence ID" value="KAK3934928.1"/>
    <property type="molecule type" value="Genomic_DNA"/>
</dbReference>
<dbReference type="PANTHER" id="PTHR18929">
    <property type="entry name" value="PROTEIN DISULFIDE ISOMERASE"/>
    <property type="match status" value="1"/>
</dbReference>
<evidence type="ECO:0000256" key="8">
    <source>
        <dbReference type="SAM" id="SignalP"/>
    </source>
</evidence>
<dbReference type="Gene3D" id="3.40.30.10">
    <property type="entry name" value="Glutaredoxin"/>
    <property type="match status" value="3"/>
</dbReference>